<dbReference type="Pfam" id="PF02852">
    <property type="entry name" value="Pyr_redox_dim"/>
    <property type="match status" value="1"/>
</dbReference>
<evidence type="ECO:0000313" key="9">
    <source>
        <dbReference type="EMBL" id="BAH70053.1"/>
    </source>
</evidence>
<keyword evidence="4" id="KW-0274">FAD</keyword>
<evidence type="ECO:0000259" key="8">
    <source>
        <dbReference type="Pfam" id="PF07992"/>
    </source>
</evidence>
<dbReference type="InterPro" id="IPR004099">
    <property type="entry name" value="Pyr_nucl-diS_OxRdtase_dimer"/>
</dbReference>
<reference evidence="9 10" key="1">
    <citation type="journal article" date="2009" name="Curr. Microbiol.">
        <title>Molecular cloning and expression of a novel cholinephosphotransferase involved in glycoglycerophospholipid biosynthesis of Mycoplasma fermentans.</title>
        <authorList>
            <person name="Ishida N."/>
            <person name="Irikura D."/>
            <person name="Matsuda K."/>
            <person name="Sato S."/>
            <person name="Asano K."/>
        </authorList>
    </citation>
    <scope>NUCLEOTIDE SEQUENCE [LARGE SCALE GENOMIC DNA]</scope>
    <source>
        <strain evidence="10">ATCC 19989 / NBRC 14854 / NCTC 10117 / PG18</strain>
    </source>
</reference>
<evidence type="ECO:0000259" key="7">
    <source>
        <dbReference type="Pfam" id="PF02852"/>
    </source>
</evidence>
<dbReference type="PRINTS" id="PR00368">
    <property type="entry name" value="FADPNR"/>
</dbReference>
<evidence type="ECO:0000313" key="10">
    <source>
        <dbReference type="Proteomes" id="UP000006810"/>
    </source>
</evidence>
<dbReference type="Proteomes" id="UP000006810">
    <property type="component" value="Chromosome"/>
</dbReference>
<accession>C4XFY1</accession>
<name>C4XFY1_MYCFP</name>
<dbReference type="InterPro" id="IPR036188">
    <property type="entry name" value="FAD/NAD-bd_sf"/>
</dbReference>
<comment type="cofactor">
    <cofactor evidence="1">
        <name>FAD</name>
        <dbReference type="ChEBI" id="CHEBI:57692"/>
    </cofactor>
</comment>
<dbReference type="Pfam" id="PF07992">
    <property type="entry name" value="Pyr_redox_2"/>
    <property type="match status" value="1"/>
</dbReference>
<sequence length="472" mass="52318">MNKIKMYKYKFLLQKRGNMKIIVIGANHAGTSFLRTLKTVNPKAEITAYDRNTNTSFLGCGIAIWVGGKAKQPDGLFYSSPNILQKEYGVNLKTSHEVIEIDRKKKEVTVQDLDSGKTFKDTYDKLVFAGGTWPIEPKIPGIELDNILLSKLYQHAQVLVKKANDKKIQNVVVVGAGYIGIELVEAFHNKGKKVTLIDLADRVVPGYLDGEFTDIMQKNMKKEGVKLALGEKVVEFKSKDGKHVSQVITDKSKYDADLVIMSVGFKPRTYVLNDVEKLPNGAIKVNEFQQSISDENIYVLGDSAALKHCVSNTYEHVALATNAVKTGIVAALNLAGLKVPFPGVVGTNAINVFGCHYAATGFNEDAARAHGFDVASEYFEDNDRCEFAGKSEKVGCKIIFDKKTLQILGVQIGSWGQVNHTEVIYMFGLALQRKLTLPECALTDVFFLPHFNKPFNFFLMPMLKALGLKYKA</sequence>
<comment type="similarity">
    <text evidence="2">Belongs to the class-III pyridine nucleotide-disulfide oxidoreductase family.</text>
</comment>
<dbReference type="AlphaFoldDB" id="C4XFY1"/>
<dbReference type="InterPro" id="IPR016156">
    <property type="entry name" value="FAD/NAD-linked_Rdtase_dimer_sf"/>
</dbReference>
<dbReference type="eggNOG" id="COG0446">
    <property type="taxonomic scope" value="Bacteria"/>
</dbReference>
<dbReference type="InterPro" id="IPR050260">
    <property type="entry name" value="FAD-bd_OxRdtase"/>
</dbReference>
<dbReference type="KEGG" id="mfp:MBIO_0788"/>
<dbReference type="HOGENOM" id="CLU_003291_1_0_14"/>
<proteinExistence type="inferred from homology"/>
<evidence type="ECO:0000256" key="1">
    <source>
        <dbReference type="ARBA" id="ARBA00001974"/>
    </source>
</evidence>
<gene>
    <name evidence="9" type="ordered locus">MBIO_0788</name>
</gene>
<evidence type="ECO:0000256" key="2">
    <source>
        <dbReference type="ARBA" id="ARBA00009130"/>
    </source>
</evidence>
<feature type="domain" description="Pyridine nucleotide-disulphide oxidoreductase dimerisation" evidence="7">
    <location>
        <begin position="354"/>
        <end position="452"/>
    </location>
</feature>
<dbReference type="PANTHER" id="PTHR43429">
    <property type="entry name" value="PYRIDINE NUCLEOTIDE-DISULFIDE OXIDOREDUCTASE DOMAIN-CONTAINING"/>
    <property type="match status" value="1"/>
</dbReference>
<dbReference type="SUPFAM" id="SSF51905">
    <property type="entry name" value="FAD/NAD(P)-binding domain"/>
    <property type="match status" value="2"/>
</dbReference>
<dbReference type="InterPro" id="IPR023753">
    <property type="entry name" value="FAD/NAD-binding_dom"/>
</dbReference>
<evidence type="ECO:0000256" key="4">
    <source>
        <dbReference type="ARBA" id="ARBA00022827"/>
    </source>
</evidence>
<evidence type="ECO:0000256" key="3">
    <source>
        <dbReference type="ARBA" id="ARBA00022630"/>
    </source>
</evidence>
<keyword evidence="6" id="KW-0676">Redox-active center</keyword>
<dbReference type="Gene3D" id="3.50.50.60">
    <property type="entry name" value="FAD/NAD(P)-binding domain"/>
    <property type="match status" value="2"/>
</dbReference>
<dbReference type="SUPFAM" id="SSF55424">
    <property type="entry name" value="FAD/NAD-linked reductases, dimerisation (C-terminal) domain"/>
    <property type="match status" value="1"/>
</dbReference>
<dbReference type="PATRIC" id="fig|496833.3.peg.381"/>
<dbReference type="PRINTS" id="PR00411">
    <property type="entry name" value="PNDRDTASEI"/>
</dbReference>
<feature type="domain" description="FAD/NAD(P)-binding" evidence="8">
    <location>
        <begin position="19"/>
        <end position="327"/>
    </location>
</feature>
<dbReference type="PANTHER" id="PTHR43429:SF1">
    <property type="entry name" value="NAD(P)H SULFUR OXIDOREDUCTASE (COA-DEPENDENT)"/>
    <property type="match status" value="1"/>
</dbReference>
<evidence type="ECO:0000256" key="5">
    <source>
        <dbReference type="ARBA" id="ARBA00023002"/>
    </source>
</evidence>
<keyword evidence="10" id="KW-1185">Reference proteome</keyword>
<dbReference type="GO" id="GO:0016491">
    <property type="term" value="F:oxidoreductase activity"/>
    <property type="evidence" value="ECO:0007669"/>
    <property type="project" value="UniProtKB-KW"/>
</dbReference>
<dbReference type="EMBL" id="AP009608">
    <property type="protein sequence ID" value="BAH70053.1"/>
    <property type="molecule type" value="Genomic_DNA"/>
</dbReference>
<evidence type="ECO:0008006" key="11">
    <source>
        <dbReference type="Google" id="ProtNLM"/>
    </source>
</evidence>
<protein>
    <recommendedName>
        <fullName evidence="11">NADH oxidase</fullName>
    </recommendedName>
</protein>
<keyword evidence="5" id="KW-0560">Oxidoreductase</keyword>
<keyword evidence="3" id="KW-0285">Flavoprotein</keyword>
<organism evidence="9 10">
    <name type="scientific">Mycoplasmopsis fermentans (strain ATCC 19989 / NBRC 14854 / NCTC 10117 / PG18)</name>
    <name type="common">Mycoplasma fermentans</name>
    <dbReference type="NCBI Taxonomy" id="496833"/>
    <lineage>
        <taxon>Bacteria</taxon>
        <taxon>Bacillati</taxon>
        <taxon>Mycoplasmatota</taxon>
        <taxon>Mycoplasmoidales</taxon>
        <taxon>Metamycoplasmataceae</taxon>
        <taxon>Mycoplasmopsis</taxon>
    </lineage>
</organism>
<evidence type="ECO:0000256" key="6">
    <source>
        <dbReference type="ARBA" id="ARBA00023284"/>
    </source>
</evidence>